<dbReference type="SMART" id="SM00577">
    <property type="entry name" value="CPDc"/>
    <property type="match status" value="1"/>
</dbReference>
<dbReference type="GO" id="GO:0005744">
    <property type="term" value="C:TIM23 mitochondrial import inner membrane translocase complex"/>
    <property type="evidence" value="ECO:0007669"/>
    <property type="project" value="UniProtKB-UniRule"/>
</dbReference>
<dbReference type="CDD" id="cd07521">
    <property type="entry name" value="HAD_FCP1-like"/>
    <property type="match status" value="1"/>
</dbReference>
<dbReference type="SUPFAM" id="SSF56784">
    <property type="entry name" value="HAD-like"/>
    <property type="match status" value="1"/>
</dbReference>
<evidence type="ECO:0000313" key="15">
    <source>
        <dbReference type="EMBL" id="KAH7438274.1"/>
    </source>
</evidence>
<evidence type="ECO:0000256" key="1">
    <source>
        <dbReference type="ARBA" id="ARBA00004434"/>
    </source>
</evidence>
<dbReference type="InterPro" id="IPR050365">
    <property type="entry name" value="TIM50"/>
</dbReference>
<evidence type="ECO:0000256" key="11">
    <source>
        <dbReference type="ARBA" id="ARBA00023136"/>
    </source>
</evidence>
<keyword evidence="16" id="KW-1185">Reference proteome</keyword>
<dbReference type="Pfam" id="PF03031">
    <property type="entry name" value="NIF"/>
    <property type="match status" value="1"/>
</dbReference>
<organism evidence="15 16">
    <name type="scientific">Ceratopteris richardii</name>
    <name type="common">Triangle waterfern</name>
    <dbReference type="NCBI Taxonomy" id="49495"/>
    <lineage>
        <taxon>Eukaryota</taxon>
        <taxon>Viridiplantae</taxon>
        <taxon>Streptophyta</taxon>
        <taxon>Embryophyta</taxon>
        <taxon>Tracheophyta</taxon>
        <taxon>Polypodiopsida</taxon>
        <taxon>Polypodiidae</taxon>
        <taxon>Polypodiales</taxon>
        <taxon>Pteridineae</taxon>
        <taxon>Pteridaceae</taxon>
        <taxon>Parkerioideae</taxon>
        <taxon>Ceratopteris</taxon>
    </lineage>
</organism>
<dbReference type="GO" id="GO:0015031">
    <property type="term" value="P:protein transport"/>
    <property type="evidence" value="ECO:0007669"/>
    <property type="project" value="UniProtKB-KW"/>
</dbReference>
<keyword evidence="9 12" id="KW-0811">Translocation</keyword>
<comment type="subunit">
    <text evidence="12">Component of the TIM23 complex.</text>
</comment>
<dbReference type="PANTHER" id="PTHR12210">
    <property type="entry name" value="DULLARD PROTEIN PHOSPHATASE"/>
    <property type="match status" value="1"/>
</dbReference>
<name>A0A8T2UXR9_CERRI</name>
<dbReference type="OrthoDB" id="287041at2759"/>
<protein>
    <recommendedName>
        <fullName evidence="12">Mitochondrial import inner membrane translocase subunit TIM50</fullName>
    </recommendedName>
</protein>
<accession>A0A8T2UXR9</accession>
<evidence type="ECO:0000256" key="6">
    <source>
        <dbReference type="ARBA" id="ARBA00022927"/>
    </source>
</evidence>
<evidence type="ECO:0000256" key="3">
    <source>
        <dbReference type="ARBA" id="ARBA00022448"/>
    </source>
</evidence>
<evidence type="ECO:0000256" key="10">
    <source>
        <dbReference type="ARBA" id="ARBA00023128"/>
    </source>
</evidence>
<comment type="caution">
    <text evidence="15">The sequence shown here is derived from an EMBL/GenBank/DDBJ whole genome shotgun (WGS) entry which is preliminary data.</text>
</comment>
<feature type="compositionally biased region" description="Low complexity" evidence="13">
    <location>
        <begin position="31"/>
        <end position="47"/>
    </location>
</feature>
<feature type="domain" description="FCP1 homology" evidence="14">
    <location>
        <begin position="191"/>
        <end position="334"/>
    </location>
</feature>
<keyword evidence="11" id="KW-0472">Membrane</keyword>
<comment type="similarity">
    <text evidence="2 12">Belongs to the TIM50 family.</text>
</comment>
<evidence type="ECO:0000256" key="9">
    <source>
        <dbReference type="ARBA" id="ARBA00023010"/>
    </source>
</evidence>
<keyword evidence="4" id="KW-0812">Transmembrane</keyword>
<evidence type="ECO:0000313" key="16">
    <source>
        <dbReference type="Proteomes" id="UP000825935"/>
    </source>
</evidence>
<dbReference type="FunFam" id="3.40.50.1000:FF:000019">
    <property type="entry name" value="Mitochondrial import inner membrane translocase subunit TIM50"/>
    <property type="match status" value="1"/>
</dbReference>
<keyword evidence="7 12" id="KW-0809">Transit peptide</keyword>
<evidence type="ECO:0000256" key="4">
    <source>
        <dbReference type="ARBA" id="ARBA00022692"/>
    </source>
</evidence>
<gene>
    <name evidence="15" type="ORF">KP509_04G008500</name>
</gene>
<sequence>MLRRSVTTPASWLGGRPGLFLHHSTRCLSAEASSSSASSAKPPANNAPEEDIVGQQHTNADTSSYTESVEDLQSPEQESHHPKGSVFWTAVKAVVAGSIAVGAAASAYATYAYPSEEIEKKISELRTSAQASNPEQNNLLQKVQNILYSSSMKAAAEVAGLYLEVRKSIEDQVKGFAAPTSDKLLPDLLPQERHVFTLVLDLNETLVYSDWTRDRGWRTFKRPGAEAFLEHLAQFYEIVIYTDQLSFIVDPILEKLDQKGCIRYRLTREATQYIHGKHFKDLSKLNRDPAHVMFLSAHAKETCLQPENAVPVKPWKLESEDTMLLDMLPFLEYVARYHPADVRPVLASYDGHDIPSEFLVRTKDYQQKMRKLKSQNPFFRSSRSS</sequence>
<dbReference type="Proteomes" id="UP000825935">
    <property type="component" value="Chromosome 4"/>
</dbReference>
<dbReference type="PROSITE" id="PS50969">
    <property type="entry name" value="FCP1"/>
    <property type="match status" value="1"/>
</dbReference>
<evidence type="ECO:0000256" key="2">
    <source>
        <dbReference type="ARBA" id="ARBA00006344"/>
    </source>
</evidence>
<feature type="region of interest" description="Disordered" evidence="13">
    <location>
        <begin position="31"/>
        <end position="82"/>
    </location>
</feature>
<reference evidence="15" key="1">
    <citation type="submission" date="2021-08" db="EMBL/GenBank/DDBJ databases">
        <title>WGS assembly of Ceratopteris richardii.</title>
        <authorList>
            <person name="Marchant D.B."/>
            <person name="Chen G."/>
            <person name="Jenkins J."/>
            <person name="Shu S."/>
            <person name="Leebens-Mack J."/>
            <person name="Grimwood J."/>
            <person name="Schmutz J."/>
            <person name="Soltis P."/>
            <person name="Soltis D."/>
            <person name="Chen Z.-H."/>
        </authorList>
    </citation>
    <scope>NUCLEOTIDE SEQUENCE</scope>
    <source>
        <strain evidence="15">Whitten #5841</strain>
        <tissue evidence="15">Leaf</tissue>
    </source>
</reference>
<evidence type="ECO:0000256" key="13">
    <source>
        <dbReference type="SAM" id="MobiDB-lite"/>
    </source>
</evidence>
<feature type="compositionally biased region" description="Polar residues" evidence="13">
    <location>
        <begin position="55"/>
        <end position="67"/>
    </location>
</feature>
<evidence type="ECO:0000256" key="5">
    <source>
        <dbReference type="ARBA" id="ARBA00022792"/>
    </source>
</evidence>
<dbReference type="AlphaFoldDB" id="A0A8T2UXR9"/>
<dbReference type="InterPro" id="IPR036412">
    <property type="entry name" value="HAD-like_sf"/>
</dbReference>
<dbReference type="InterPro" id="IPR004274">
    <property type="entry name" value="FCP1_dom"/>
</dbReference>
<evidence type="ECO:0000256" key="8">
    <source>
        <dbReference type="ARBA" id="ARBA00022989"/>
    </source>
</evidence>
<evidence type="ECO:0000256" key="12">
    <source>
        <dbReference type="RuleBase" id="RU365079"/>
    </source>
</evidence>
<dbReference type="OMA" id="KEHHRRM"/>
<dbReference type="Gene3D" id="3.40.50.1000">
    <property type="entry name" value="HAD superfamily/HAD-like"/>
    <property type="match status" value="1"/>
</dbReference>
<keyword evidence="6 12" id="KW-0653">Protein transport</keyword>
<dbReference type="EMBL" id="CM035409">
    <property type="protein sequence ID" value="KAH7438274.1"/>
    <property type="molecule type" value="Genomic_DNA"/>
</dbReference>
<keyword evidence="5" id="KW-0999">Mitochondrion inner membrane</keyword>
<keyword evidence="3 12" id="KW-0813">Transport</keyword>
<comment type="function">
    <text evidence="12">Essential component of the TIM23 complex, a complex that mediates the translocation of transit peptide-containing proteins across the mitochondrial inner membrane.</text>
</comment>
<comment type="subcellular location">
    <subcellularLocation>
        <location evidence="1 12">Mitochondrion inner membrane</location>
        <topology evidence="1 12">Single-pass membrane protein</topology>
    </subcellularLocation>
</comment>
<keyword evidence="8" id="KW-1133">Transmembrane helix</keyword>
<evidence type="ECO:0000259" key="14">
    <source>
        <dbReference type="PROSITE" id="PS50969"/>
    </source>
</evidence>
<evidence type="ECO:0000256" key="7">
    <source>
        <dbReference type="ARBA" id="ARBA00022946"/>
    </source>
</evidence>
<proteinExistence type="inferred from homology"/>
<dbReference type="InterPro" id="IPR023214">
    <property type="entry name" value="HAD_sf"/>
</dbReference>
<keyword evidence="10 12" id="KW-0496">Mitochondrion</keyword>